<dbReference type="GO" id="GO:0004190">
    <property type="term" value="F:aspartic-type endopeptidase activity"/>
    <property type="evidence" value="ECO:0007669"/>
    <property type="project" value="InterPro"/>
</dbReference>
<dbReference type="Pfam" id="PF13975">
    <property type="entry name" value="gag-asp_proteas"/>
    <property type="match status" value="1"/>
</dbReference>
<dbReference type="InterPro" id="IPR001969">
    <property type="entry name" value="Aspartic_peptidase_AS"/>
</dbReference>
<dbReference type="AlphaFoldDB" id="A0A4R4A967"/>
<dbReference type="GO" id="GO:0006508">
    <property type="term" value="P:proteolysis"/>
    <property type="evidence" value="ECO:0007669"/>
    <property type="project" value="UniProtKB-KW"/>
</dbReference>
<evidence type="ECO:0000313" key="3">
    <source>
        <dbReference type="Proteomes" id="UP000295247"/>
    </source>
</evidence>
<name>A0A4R4A967_MARGR</name>
<dbReference type="InterPro" id="IPR021109">
    <property type="entry name" value="Peptidase_aspartic_dom_sf"/>
</dbReference>
<keyword evidence="2" id="KW-0645">Protease</keyword>
<keyword evidence="1" id="KW-0732">Signal</keyword>
<dbReference type="RefSeq" id="WP_132229714.1">
    <property type="nucleotide sequence ID" value="NZ_NRRH01000011.1"/>
</dbReference>
<feature type="signal peptide" evidence="1">
    <location>
        <begin position="1"/>
        <end position="24"/>
    </location>
</feature>
<proteinExistence type="predicted"/>
<gene>
    <name evidence="2" type="ORF">EDC29_10625</name>
</gene>
<dbReference type="EMBL" id="SMDC01000006">
    <property type="protein sequence ID" value="TCW35462.1"/>
    <property type="molecule type" value="Genomic_DNA"/>
</dbReference>
<accession>A0A4R4A967</accession>
<dbReference type="Proteomes" id="UP000295247">
    <property type="component" value="Unassembled WGS sequence"/>
</dbReference>
<evidence type="ECO:0000313" key="2">
    <source>
        <dbReference type="EMBL" id="TCW35462.1"/>
    </source>
</evidence>
<keyword evidence="2" id="KW-0378">Hydrolase</keyword>
<feature type="chain" id="PRO_5020308227" evidence="1">
    <location>
        <begin position="25"/>
        <end position="243"/>
    </location>
</feature>
<dbReference type="PROSITE" id="PS00141">
    <property type="entry name" value="ASP_PROTEASE"/>
    <property type="match status" value="1"/>
</dbReference>
<comment type="caution">
    <text evidence="2">The sequence shown here is derived from an EMBL/GenBank/DDBJ whole genome shotgun (WGS) entry which is preliminary data.</text>
</comment>
<dbReference type="Gene3D" id="2.40.70.10">
    <property type="entry name" value="Acid Proteases"/>
    <property type="match status" value="1"/>
</dbReference>
<sequence>MKRHALMLVVMAALASAAGGGARAAPEVEVASALTRLAARHDFTVSGIEQVRGRLGRLREGALERRLRHLLAGIDHVILRTADGRVQRVILPGGRGAVATASVAFAPAPRPPAVLALRRKGAALVVVLTLESAEGRPRPQPLLVDSGAARTLLPAPLCAELGLDLEGVAPVAIALGDAEVRALPGRLAAVRAGPRRLVEVEVGCVEGRALGGNALLGEDLLGRLGARLDRDGARLVLDPAPGD</sequence>
<organism evidence="2 3">
    <name type="scientific">Marichromatium gracile</name>
    <name type="common">Chromatium gracile</name>
    <dbReference type="NCBI Taxonomy" id="1048"/>
    <lineage>
        <taxon>Bacteria</taxon>
        <taxon>Pseudomonadati</taxon>
        <taxon>Pseudomonadota</taxon>
        <taxon>Gammaproteobacteria</taxon>
        <taxon>Chromatiales</taxon>
        <taxon>Chromatiaceae</taxon>
        <taxon>Marichromatium</taxon>
    </lineage>
</organism>
<protein>
    <submittedName>
        <fullName evidence="2">Gag-polyprotein putative aspartyl protease</fullName>
    </submittedName>
</protein>
<dbReference type="SUPFAM" id="SSF50630">
    <property type="entry name" value="Acid proteases"/>
    <property type="match status" value="1"/>
</dbReference>
<evidence type="ECO:0000256" key="1">
    <source>
        <dbReference type="SAM" id="SignalP"/>
    </source>
</evidence>
<reference evidence="2 3" key="1">
    <citation type="submission" date="2019-03" db="EMBL/GenBank/DDBJ databases">
        <title>Genomic Encyclopedia of Type Strains, Phase IV (KMG-IV): sequencing the most valuable type-strain genomes for metagenomic binning, comparative biology and taxonomic classification.</title>
        <authorList>
            <person name="Goeker M."/>
        </authorList>
    </citation>
    <scope>NUCLEOTIDE SEQUENCE [LARGE SCALE GENOMIC DNA]</scope>
    <source>
        <strain evidence="2 3">DSM 203</strain>
    </source>
</reference>